<evidence type="ECO:0000313" key="4">
    <source>
        <dbReference type="Proteomes" id="UP001431572"/>
    </source>
</evidence>
<evidence type="ECO:0000313" key="3">
    <source>
        <dbReference type="Proteomes" id="UP000521676"/>
    </source>
</evidence>
<evidence type="ECO:0000313" key="1">
    <source>
        <dbReference type="EMBL" id="NWJ48617.1"/>
    </source>
</evidence>
<gene>
    <name evidence="1" type="ORF">HXX08_22385</name>
    <name evidence="2" type="ORF">OZ401_004161</name>
</gene>
<dbReference type="AlphaFoldDB" id="A0A8T7M8X5"/>
<dbReference type="Proteomes" id="UP000521676">
    <property type="component" value="Unassembled WGS sequence"/>
</dbReference>
<accession>A0A8T7M8X5</accession>
<evidence type="ECO:0000313" key="2">
    <source>
        <dbReference type="EMBL" id="WJW68547.1"/>
    </source>
</evidence>
<reference evidence="1 3" key="1">
    <citation type="submission" date="2020-06" db="EMBL/GenBank/DDBJ databases">
        <title>Anoxygenic phototrophic Chloroflexota member uses a Type I reaction center.</title>
        <authorList>
            <person name="Tsuji J.M."/>
            <person name="Shaw N.A."/>
            <person name="Nagashima S."/>
            <person name="Venkiteswaran J."/>
            <person name="Schiff S.L."/>
            <person name="Hanada S."/>
            <person name="Tank M."/>
            <person name="Neufeld J.D."/>
        </authorList>
    </citation>
    <scope>NUCLEOTIDE SEQUENCE [LARGE SCALE GENOMIC DNA]</scope>
    <source>
        <strain evidence="1">L227-S17</strain>
    </source>
</reference>
<dbReference type="RefSeq" id="WP_341470452.1">
    <property type="nucleotide sequence ID" value="NZ_CP128400.1"/>
</dbReference>
<protein>
    <submittedName>
        <fullName evidence="1">Uncharacterized protein</fullName>
    </submittedName>
</protein>
<dbReference type="EMBL" id="CP128400">
    <property type="protein sequence ID" value="WJW68547.1"/>
    <property type="molecule type" value="Genomic_DNA"/>
</dbReference>
<dbReference type="Proteomes" id="UP001431572">
    <property type="component" value="Chromosome 2"/>
</dbReference>
<proteinExistence type="predicted"/>
<name>A0A8T7M8X5_9CHLR</name>
<sequence>MYCHKCQFGCDESDAFCRKCGAVLAQEGQFSETTVTALEVVESRLPVKAAARKLPTYLAKAGELLASETGQKLAKGAMVVALSVAAEIIDQAVKQDKKRKLARMSPGDVVRSLSPLDNGFTPPTLSNGVSETYDYFYERWIIRRTIRRD</sequence>
<dbReference type="EMBL" id="JACATZ010000003">
    <property type="protein sequence ID" value="NWJ48617.1"/>
    <property type="molecule type" value="Genomic_DNA"/>
</dbReference>
<organism evidence="1 3">
    <name type="scientific">Candidatus Chlorohelix allophototropha</name>
    <dbReference type="NCBI Taxonomy" id="3003348"/>
    <lineage>
        <taxon>Bacteria</taxon>
        <taxon>Bacillati</taxon>
        <taxon>Chloroflexota</taxon>
        <taxon>Chloroflexia</taxon>
        <taxon>Candidatus Chloroheliales</taxon>
        <taxon>Candidatus Chloroheliaceae</taxon>
        <taxon>Candidatus Chlorohelix</taxon>
    </lineage>
</organism>
<keyword evidence="4" id="KW-1185">Reference proteome</keyword>
<reference evidence="2" key="2">
    <citation type="journal article" date="2024" name="Nature">
        <title>Anoxygenic phototroph of the Chloroflexota uses a type I reaction centre.</title>
        <authorList>
            <person name="Tsuji J.M."/>
            <person name="Shaw N.A."/>
            <person name="Nagashima S."/>
            <person name="Venkiteswaran J.J."/>
            <person name="Schiff S.L."/>
            <person name="Watanabe T."/>
            <person name="Fukui M."/>
            <person name="Hanada S."/>
            <person name="Tank M."/>
            <person name="Neufeld J.D."/>
        </authorList>
    </citation>
    <scope>NUCLEOTIDE SEQUENCE</scope>
    <source>
        <strain evidence="2">L227-S17</strain>
    </source>
</reference>